<organism evidence="1 2">
    <name type="scientific">Microvirga alba</name>
    <dbReference type="NCBI Taxonomy" id="2791025"/>
    <lineage>
        <taxon>Bacteria</taxon>
        <taxon>Pseudomonadati</taxon>
        <taxon>Pseudomonadota</taxon>
        <taxon>Alphaproteobacteria</taxon>
        <taxon>Hyphomicrobiales</taxon>
        <taxon>Methylobacteriaceae</taxon>
        <taxon>Microvirga</taxon>
    </lineage>
</organism>
<protein>
    <submittedName>
        <fullName evidence="1">Uncharacterized protein</fullName>
    </submittedName>
</protein>
<dbReference type="InterPro" id="IPR011335">
    <property type="entry name" value="Restrct_endonuc-II-like"/>
</dbReference>
<sequence length="472" mass="53098">MMAFWWVNHSQTYRQEIEGRYIWSPKTKGNGGPNRSYDNLRLLVPGDLVFSYAGGQIRQLGIITHRAVSSPKPPELGSAGTHLAQDGWMVPVEWYALPQPLRPKEFISEIRPHLPKKYAPLNEEGNGYQHVYLAAVPDGMAEVLLARLSALPQEVNAESRVAEAYRQLGYNVHQEVLFGPLRVDLVIERRGQRTPVEVLSSGKPLQADRLQREIVRLSTLRGADLWSGTPIIIVASDMTPETQHWSQHQTEVSIRTLADLEAEVGALAQRAPTASVREEAPAEIEARRAAERRDTRAALIKELKDHESGAVALSPTEFERLCMRTFIFLFDPNLFGFERQAETSDGGNRYDFICRIAPGRPFWDSLRADFRTKALLFECKNYQDPITADQIYSTERYLFAGALRTVCFLIAPKGGDAGCLRAAQGAMRESGKLILVLSNLDLVELLEIGEDSDSAENFLDERIWRFIISLPR</sequence>
<dbReference type="AlphaFoldDB" id="A0A931BRN7"/>
<evidence type="ECO:0000313" key="1">
    <source>
        <dbReference type="EMBL" id="MBF9234444.1"/>
    </source>
</evidence>
<dbReference type="Proteomes" id="UP000599312">
    <property type="component" value="Unassembled WGS sequence"/>
</dbReference>
<proteinExistence type="predicted"/>
<comment type="caution">
    <text evidence="1">The sequence shown here is derived from an EMBL/GenBank/DDBJ whole genome shotgun (WGS) entry which is preliminary data.</text>
</comment>
<accession>A0A931BRN7</accession>
<dbReference type="SUPFAM" id="SSF52980">
    <property type="entry name" value="Restriction endonuclease-like"/>
    <property type="match status" value="1"/>
</dbReference>
<gene>
    <name evidence="1" type="ORF">I2H38_13775</name>
</gene>
<name>A0A931BRN7_9HYPH</name>
<dbReference type="RefSeq" id="WP_196272430.1">
    <property type="nucleotide sequence ID" value="NZ_JADQDO010000006.1"/>
</dbReference>
<keyword evidence="2" id="KW-1185">Reference proteome</keyword>
<evidence type="ECO:0000313" key="2">
    <source>
        <dbReference type="Proteomes" id="UP000599312"/>
    </source>
</evidence>
<reference evidence="1" key="1">
    <citation type="submission" date="2020-11" db="EMBL/GenBank/DDBJ databases">
        <authorList>
            <person name="Kim M.K."/>
        </authorList>
    </citation>
    <scope>NUCLEOTIDE SEQUENCE</scope>
    <source>
        <strain evidence="1">BT350</strain>
    </source>
</reference>
<dbReference type="EMBL" id="JADQDO010000006">
    <property type="protein sequence ID" value="MBF9234444.1"/>
    <property type="molecule type" value="Genomic_DNA"/>
</dbReference>